<dbReference type="Gene3D" id="2.40.100.10">
    <property type="entry name" value="Cyclophilin-like"/>
    <property type="match status" value="1"/>
</dbReference>
<feature type="domain" description="PPIase cyclophilin-type" evidence="5">
    <location>
        <begin position="7"/>
        <end position="163"/>
    </location>
</feature>
<dbReference type="PRINTS" id="PR00153">
    <property type="entry name" value="CSAPPISMRASE"/>
</dbReference>
<dbReference type="OMA" id="FKSIVPR"/>
<dbReference type="InterPro" id="IPR020892">
    <property type="entry name" value="Cyclophilin-type_PPIase_CS"/>
</dbReference>
<dbReference type="FunFam" id="2.40.100.10:FF:000013">
    <property type="entry name" value="Peptidyl-prolyl cis-trans isomerase"/>
    <property type="match status" value="1"/>
</dbReference>
<dbReference type="FunCoup" id="A0A1X2HV38">
    <property type="interactions" value="264"/>
</dbReference>
<evidence type="ECO:0000256" key="3">
    <source>
        <dbReference type="ARBA" id="ARBA00023235"/>
    </source>
</evidence>
<organism evidence="6 7">
    <name type="scientific">Syncephalastrum racemosum</name>
    <name type="common">Filamentous fungus</name>
    <dbReference type="NCBI Taxonomy" id="13706"/>
    <lineage>
        <taxon>Eukaryota</taxon>
        <taxon>Fungi</taxon>
        <taxon>Fungi incertae sedis</taxon>
        <taxon>Mucoromycota</taxon>
        <taxon>Mucoromycotina</taxon>
        <taxon>Mucoromycetes</taxon>
        <taxon>Mucorales</taxon>
        <taxon>Syncephalastraceae</taxon>
        <taxon>Syncephalastrum</taxon>
    </lineage>
</organism>
<evidence type="ECO:0000313" key="7">
    <source>
        <dbReference type="Proteomes" id="UP000242180"/>
    </source>
</evidence>
<keyword evidence="3 4" id="KW-0413">Isomerase</keyword>
<evidence type="ECO:0000313" key="6">
    <source>
        <dbReference type="EMBL" id="ORZ03436.1"/>
    </source>
</evidence>
<name>A0A1X2HV38_SYNRA</name>
<comment type="catalytic activity">
    <reaction evidence="1 4">
        <text>[protein]-peptidylproline (omega=180) = [protein]-peptidylproline (omega=0)</text>
        <dbReference type="Rhea" id="RHEA:16237"/>
        <dbReference type="Rhea" id="RHEA-COMP:10747"/>
        <dbReference type="Rhea" id="RHEA-COMP:10748"/>
        <dbReference type="ChEBI" id="CHEBI:83833"/>
        <dbReference type="ChEBI" id="CHEBI:83834"/>
        <dbReference type="EC" id="5.2.1.8"/>
    </reaction>
</comment>
<dbReference type="Proteomes" id="UP000242180">
    <property type="component" value="Unassembled WGS sequence"/>
</dbReference>
<comment type="similarity">
    <text evidence="4">Belongs to the cyclophilin-type PPIase family.</text>
</comment>
<comment type="caution">
    <text evidence="6">The sequence shown here is derived from an EMBL/GenBank/DDBJ whole genome shotgun (WGS) entry which is preliminary data.</text>
</comment>
<reference evidence="6 7" key="1">
    <citation type="submission" date="2016-07" db="EMBL/GenBank/DDBJ databases">
        <title>Pervasive Adenine N6-methylation of Active Genes in Fungi.</title>
        <authorList>
            <consortium name="DOE Joint Genome Institute"/>
            <person name="Mondo S.J."/>
            <person name="Dannebaum R.O."/>
            <person name="Kuo R.C."/>
            <person name="Labutti K."/>
            <person name="Haridas S."/>
            <person name="Kuo A."/>
            <person name="Salamov A."/>
            <person name="Ahrendt S.R."/>
            <person name="Lipzen A."/>
            <person name="Sullivan W."/>
            <person name="Andreopoulos W.B."/>
            <person name="Clum A."/>
            <person name="Lindquist E."/>
            <person name="Daum C."/>
            <person name="Ramamoorthy G.K."/>
            <person name="Gryganskyi A."/>
            <person name="Culley D."/>
            <person name="Magnuson J.K."/>
            <person name="James T.Y."/>
            <person name="O'Malley M.A."/>
            <person name="Stajich J.E."/>
            <person name="Spatafora J.W."/>
            <person name="Visel A."/>
            <person name="Grigoriev I.V."/>
        </authorList>
    </citation>
    <scope>NUCLEOTIDE SEQUENCE [LARGE SCALE GENOMIC DNA]</scope>
    <source>
        <strain evidence="6 7">NRRL 2496</strain>
    </source>
</reference>
<dbReference type="STRING" id="13706.A0A1X2HV38"/>
<dbReference type="AlphaFoldDB" id="A0A1X2HV38"/>
<dbReference type="PANTHER" id="PTHR11071:SF561">
    <property type="entry name" value="PEPTIDYL-PROLYL CIS-TRANS ISOMERASE D-RELATED"/>
    <property type="match status" value="1"/>
</dbReference>
<keyword evidence="7" id="KW-1185">Reference proteome</keyword>
<protein>
    <recommendedName>
        <fullName evidence="4">Peptidyl-prolyl cis-trans isomerase</fullName>
        <shortName evidence="4">PPIase</shortName>
        <ecNumber evidence="4">5.2.1.8</ecNumber>
    </recommendedName>
</protein>
<dbReference type="GO" id="GO:0003755">
    <property type="term" value="F:peptidyl-prolyl cis-trans isomerase activity"/>
    <property type="evidence" value="ECO:0007669"/>
    <property type="project" value="UniProtKB-UniRule"/>
</dbReference>
<dbReference type="InterPro" id="IPR002130">
    <property type="entry name" value="Cyclophilin-type_PPIase_dom"/>
</dbReference>
<evidence type="ECO:0000259" key="5">
    <source>
        <dbReference type="PROSITE" id="PS50072"/>
    </source>
</evidence>
<dbReference type="InParanoid" id="A0A1X2HV38"/>
<evidence type="ECO:0000256" key="1">
    <source>
        <dbReference type="ARBA" id="ARBA00000971"/>
    </source>
</evidence>
<dbReference type="PROSITE" id="PS50072">
    <property type="entry name" value="CSA_PPIASE_2"/>
    <property type="match status" value="1"/>
</dbReference>
<dbReference type="OrthoDB" id="193499at2759"/>
<dbReference type="InterPro" id="IPR029000">
    <property type="entry name" value="Cyclophilin-like_dom_sf"/>
</dbReference>
<comment type="function">
    <text evidence="4">PPIases accelerate the folding of proteins. It catalyzes the cis-trans isomerization of proline imidic peptide bonds in oligopeptides.</text>
</comment>
<dbReference type="GO" id="GO:0006457">
    <property type="term" value="P:protein folding"/>
    <property type="evidence" value="ECO:0007669"/>
    <property type="project" value="InterPro"/>
</dbReference>
<dbReference type="GO" id="GO:0016018">
    <property type="term" value="F:cyclosporin A binding"/>
    <property type="evidence" value="ECO:0007669"/>
    <property type="project" value="TreeGrafter"/>
</dbReference>
<proteinExistence type="inferred from homology"/>
<evidence type="ECO:0000256" key="4">
    <source>
        <dbReference type="RuleBase" id="RU363019"/>
    </source>
</evidence>
<gene>
    <name evidence="6" type="ORF">BCR43DRAFT_467012</name>
</gene>
<dbReference type="CDD" id="cd01926">
    <property type="entry name" value="cyclophilin_ABH_like"/>
    <property type="match status" value="1"/>
</dbReference>
<dbReference type="Pfam" id="PF00160">
    <property type="entry name" value="Pro_isomerase"/>
    <property type="match status" value="1"/>
</dbReference>
<accession>A0A1X2HV38</accession>
<dbReference type="PANTHER" id="PTHR11071">
    <property type="entry name" value="PEPTIDYL-PROLYL CIS-TRANS ISOMERASE"/>
    <property type="match status" value="1"/>
</dbReference>
<dbReference type="EC" id="5.2.1.8" evidence="4"/>
<sequence>MSGTKTFFEVSADGKPLGRIVFQLRDDVVPKTAENFRALCTGEKGFGYKGSIFHRVIPEFMLQGGDFTNFNGTGGKSIYGNKFADENFQLKHTKPGLLSMANAGPNTNGSQFFITTVPCSWLDGKHVVFGEVVEGLDVVKAVEKLGSQTGRTTKKVTIDDCGQL</sequence>
<dbReference type="EMBL" id="MCGN01000001">
    <property type="protein sequence ID" value="ORZ03436.1"/>
    <property type="molecule type" value="Genomic_DNA"/>
</dbReference>
<dbReference type="PIRSF" id="PIRSF001467">
    <property type="entry name" value="Peptidylpro_ismrse"/>
    <property type="match status" value="1"/>
</dbReference>
<keyword evidence="2 4" id="KW-0697">Rotamase</keyword>
<dbReference type="SUPFAM" id="SSF50891">
    <property type="entry name" value="Cyclophilin-like"/>
    <property type="match status" value="1"/>
</dbReference>
<evidence type="ECO:0000256" key="2">
    <source>
        <dbReference type="ARBA" id="ARBA00023110"/>
    </source>
</evidence>
<dbReference type="PROSITE" id="PS00170">
    <property type="entry name" value="CSA_PPIASE_1"/>
    <property type="match status" value="1"/>
</dbReference>
<dbReference type="GO" id="GO:0005737">
    <property type="term" value="C:cytoplasm"/>
    <property type="evidence" value="ECO:0007669"/>
    <property type="project" value="TreeGrafter"/>
</dbReference>
<dbReference type="InterPro" id="IPR024936">
    <property type="entry name" value="Cyclophilin-type_PPIase"/>
</dbReference>